<dbReference type="EnsemblPlants" id="Solyc10g039213.1.1">
    <property type="protein sequence ID" value="Solyc10g039213.1.1.1"/>
    <property type="gene ID" value="Solyc10g039213.1"/>
</dbReference>
<reference evidence="2" key="1">
    <citation type="journal article" date="2012" name="Nature">
        <title>The tomato genome sequence provides insights into fleshy fruit evolution.</title>
        <authorList>
            <consortium name="Tomato Genome Consortium"/>
        </authorList>
    </citation>
    <scope>NUCLEOTIDE SEQUENCE [LARGE SCALE GENOMIC DNA]</scope>
    <source>
        <strain evidence="2">cv. Heinz 1706</strain>
    </source>
</reference>
<accession>A0A3Q7IEW9</accession>
<organism evidence="2">
    <name type="scientific">Solanum lycopersicum</name>
    <name type="common">Tomato</name>
    <name type="synonym">Lycopersicon esculentum</name>
    <dbReference type="NCBI Taxonomy" id="4081"/>
    <lineage>
        <taxon>Eukaryota</taxon>
        <taxon>Viridiplantae</taxon>
        <taxon>Streptophyta</taxon>
        <taxon>Embryophyta</taxon>
        <taxon>Tracheophyta</taxon>
        <taxon>Spermatophyta</taxon>
        <taxon>Magnoliopsida</taxon>
        <taxon>eudicotyledons</taxon>
        <taxon>Gunneridae</taxon>
        <taxon>Pentapetalae</taxon>
        <taxon>asterids</taxon>
        <taxon>lamiids</taxon>
        <taxon>Solanales</taxon>
        <taxon>Solanaceae</taxon>
        <taxon>Solanoideae</taxon>
        <taxon>Solaneae</taxon>
        <taxon>Solanum</taxon>
        <taxon>Solanum subgen. Lycopersicon</taxon>
    </lineage>
</organism>
<name>A0A3Q7IEW9_SOLLC</name>
<feature type="compositionally biased region" description="Basic residues" evidence="1">
    <location>
        <begin position="85"/>
        <end position="96"/>
    </location>
</feature>
<evidence type="ECO:0000256" key="1">
    <source>
        <dbReference type="SAM" id="MobiDB-lite"/>
    </source>
</evidence>
<protein>
    <submittedName>
        <fullName evidence="2">Uncharacterized protein</fullName>
    </submittedName>
</protein>
<keyword evidence="3" id="KW-1185">Reference proteome</keyword>
<dbReference type="AlphaFoldDB" id="A0A3Q7IEW9"/>
<sequence length="121" mass="13907">MSNMIAQLKSIGHIISDEQQVQAMSQYLPNNWEHLKVNLNHNESIKTFSDVVRHVELEDELLGVAEAACNAFVVQNLQASSVRKIGKRIGKTKRSEKHPQEKKRGQIPRKENGFFQEERLE</sequence>
<evidence type="ECO:0000313" key="3">
    <source>
        <dbReference type="Proteomes" id="UP000004994"/>
    </source>
</evidence>
<feature type="region of interest" description="Disordered" evidence="1">
    <location>
        <begin position="85"/>
        <end position="121"/>
    </location>
</feature>
<dbReference type="InParanoid" id="A0A3Q7IEW9"/>
<dbReference type="Proteomes" id="UP000004994">
    <property type="component" value="Chromosome 10"/>
</dbReference>
<proteinExistence type="predicted"/>
<evidence type="ECO:0000313" key="2">
    <source>
        <dbReference type="EnsemblPlants" id="Solyc10g039213.1.1.1"/>
    </source>
</evidence>
<dbReference type="OMA" id="MVESSGK"/>
<reference evidence="2" key="2">
    <citation type="submission" date="2019-01" db="UniProtKB">
        <authorList>
            <consortium name="EnsemblPlants"/>
        </authorList>
    </citation>
    <scope>IDENTIFICATION</scope>
    <source>
        <strain evidence="2">cv. Heinz 1706</strain>
    </source>
</reference>
<feature type="compositionally biased region" description="Basic and acidic residues" evidence="1">
    <location>
        <begin position="97"/>
        <end position="121"/>
    </location>
</feature>
<dbReference type="Gramene" id="Solyc10g039213.1.1">
    <property type="protein sequence ID" value="Solyc10g039213.1.1.1"/>
    <property type="gene ID" value="Solyc10g039213.1"/>
</dbReference>